<comment type="caution">
    <text evidence="1">The sequence shown here is derived from an EMBL/GenBank/DDBJ whole genome shotgun (WGS) entry which is preliminary data.</text>
</comment>
<name>A0A6G0TP87_APHGL</name>
<keyword evidence="2" id="KW-1185">Reference proteome</keyword>
<reference evidence="1 2" key="1">
    <citation type="submission" date="2019-08" db="EMBL/GenBank/DDBJ databases">
        <title>The genome of the soybean aphid Biotype 1, its phylome, world population structure and adaptation to the North American continent.</title>
        <authorList>
            <person name="Giordano R."/>
            <person name="Donthu R.K."/>
            <person name="Hernandez A.G."/>
            <person name="Wright C.L."/>
            <person name="Zimin A.V."/>
        </authorList>
    </citation>
    <scope>NUCLEOTIDE SEQUENCE [LARGE SCALE GENOMIC DNA]</scope>
    <source>
        <tissue evidence="1">Whole aphids</tissue>
    </source>
</reference>
<dbReference type="AlphaFoldDB" id="A0A6G0TP87"/>
<evidence type="ECO:0000313" key="1">
    <source>
        <dbReference type="EMBL" id="KAE9536472.1"/>
    </source>
</evidence>
<sequence>MFHSYPVQFQSTHMNRYPLFHQSKLVDRNTFIKFNWKLAVAYPIHPYVHPTSYLIQCSKTCCNLVSKTATSRMYHNTNLTNIFNSHFLCCPFIINFINYLYFCVMNLHSTFYHFLHNVLCLQPMHINLLLETNPFPFQVLLLNHLHSLECDRTYFELIVPKQYKHTNSKPITRVYIWKSNRFMDNTRQCSHISNLFNTRSYNHFVSIKTQFNYDYNIGILSILPTLLSCKSASASNEMGVSITALILHKYLKTRAKNALHH</sequence>
<protein>
    <submittedName>
        <fullName evidence="1">Uncharacterized protein</fullName>
    </submittedName>
</protein>
<dbReference type="Proteomes" id="UP000475862">
    <property type="component" value="Unassembled WGS sequence"/>
</dbReference>
<evidence type="ECO:0000313" key="2">
    <source>
        <dbReference type="Proteomes" id="UP000475862"/>
    </source>
</evidence>
<dbReference type="EMBL" id="VYZN01000023">
    <property type="protein sequence ID" value="KAE9536472.1"/>
    <property type="molecule type" value="Genomic_DNA"/>
</dbReference>
<organism evidence="1 2">
    <name type="scientific">Aphis glycines</name>
    <name type="common">Soybean aphid</name>
    <dbReference type="NCBI Taxonomy" id="307491"/>
    <lineage>
        <taxon>Eukaryota</taxon>
        <taxon>Metazoa</taxon>
        <taxon>Ecdysozoa</taxon>
        <taxon>Arthropoda</taxon>
        <taxon>Hexapoda</taxon>
        <taxon>Insecta</taxon>
        <taxon>Pterygota</taxon>
        <taxon>Neoptera</taxon>
        <taxon>Paraneoptera</taxon>
        <taxon>Hemiptera</taxon>
        <taxon>Sternorrhyncha</taxon>
        <taxon>Aphidomorpha</taxon>
        <taxon>Aphidoidea</taxon>
        <taxon>Aphididae</taxon>
        <taxon>Aphidini</taxon>
        <taxon>Aphis</taxon>
        <taxon>Aphis</taxon>
    </lineage>
</organism>
<accession>A0A6G0TP87</accession>
<proteinExistence type="predicted"/>
<gene>
    <name evidence="1" type="ORF">AGLY_007261</name>
</gene>